<feature type="region of interest" description="Disordered" evidence="7">
    <location>
        <begin position="466"/>
        <end position="512"/>
    </location>
</feature>
<comment type="subcellular location">
    <subcellularLocation>
        <location evidence="2">Cytoplasm</location>
    </subcellularLocation>
</comment>
<feature type="region of interest" description="Disordered" evidence="7">
    <location>
        <begin position="1090"/>
        <end position="1120"/>
    </location>
</feature>
<dbReference type="FunFam" id="2.30.30.870:FF:000001">
    <property type="entry name" value="Protein pelota homolog"/>
    <property type="match status" value="1"/>
</dbReference>
<protein>
    <recommendedName>
        <fullName evidence="4">Eukaryotic peptide chain release factor subunit 1</fullName>
    </recommendedName>
</protein>
<sequence>MFGLAVPPSQTAKASQSELMVSDSAVEMVCADVVGPDAELGPGIPAAPQGSHGQGMEQWATLKGVRASPSVDFFSPAKLPLQGYGARARTRICAGELLLELPLDACLKPVVLPSAPSGVGKFGEGHDFRMDEQQKLMVQLLHETLVLGKNSTWKPFIDSLPREFPTVPLWYTPQERLMLRGTSVDELLSGAHIASDKDLREMRDWCGHQSSLFPTGTAPGINELQWAATVVASRAFDSSAVGVVLAPFADALNHSGSAPHTRMRDGGSHLAFHAERDIPPGEEILNCYGLQGNTQWLLNGGFLDSSRPCDDLLVTPADAVSAAMSYLRNTSNSSGNRCHQNHCEASAKNTLLIAKREEPDQQEECKEGDTSGHRDTDAFVIQRAGCSQDDESVTDEEGDSQRTVGDSRTGALCDRLSFLQQIGIGDAAFCLSPKDLLPDDLATLLLVICMSLEEFRFFRRSRSGGAARGRKAEPSDTNGSRSGKHGEKCEESEECQERDHDEDGQECSSTGDSECSEIDCPPLCGAQVPFIDLSGPEGQSLPEELLADLYSCLLHLVTLLQQRYDTSLEDDLQMLSLLGINHTVVSDREDEGPEEEDSASAIAGGDAPDEPGPPAKRFRSSEALSVPSSDDYRPEALPEGVRIDNARNILLLRVGQKRLLRDLEKLSLSCFEADTTDGEDASGQKQVEAHPLEHPTDPVACDVPFQWIRQRNMKLVHKEFEKDGRGSATLIPEESEDLWHLFNLCCKGDIVKAMTFRKISREGSTGTVQTEVKKMMMSVEVKSIEYDAAGDCIRFSGRNCEENQWVKMGQHHTLDIELNNKVTIAKDRWDAMFLRELDEATDVHKTAEVAVVLLEAGLANFHLLTAVLAKDVHRVALQLPRKRVTTTGYDKTIVRFFEQVYAGIKDHIDLGLVKCVLLAGPGFVKDDFLVWMLQRATQTGDTQILQKKSLFVCARASCVHKQALKELLADEQVQKSITNTKAAAHLKALEGFYQMVKNEPDRVCYGPKQVKDAVEKCAVSTLMVVDSLFRNANVATRRQYVDMVETTKDQGATVLVFSSQHVSGEQLKQLSGIAGILRFPLPEIGDIDSDAGLSDADADAGDDDRNFKKNSLEENADAFM</sequence>
<evidence type="ECO:0000259" key="8">
    <source>
        <dbReference type="PROSITE" id="PS50280"/>
    </source>
</evidence>
<dbReference type="GO" id="GO:0005737">
    <property type="term" value="C:cytoplasm"/>
    <property type="evidence" value="ECO:0007669"/>
    <property type="project" value="UniProtKB-SubCell"/>
</dbReference>
<dbReference type="Gene3D" id="3.90.1410.10">
    <property type="entry name" value="set domain protein methyltransferase, domain 1"/>
    <property type="match status" value="1"/>
</dbReference>
<dbReference type="InterPro" id="IPR005141">
    <property type="entry name" value="eRF1_2"/>
</dbReference>
<feature type="region of interest" description="Disordered" evidence="7">
    <location>
        <begin position="586"/>
        <end position="637"/>
    </location>
</feature>
<name>A0A813L2H1_POLGL</name>
<dbReference type="InterPro" id="IPR046341">
    <property type="entry name" value="SET_dom_sf"/>
</dbReference>
<evidence type="ECO:0000256" key="1">
    <source>
        <dbReference type="ARBA" id="ARBA00001968"/>
    </source>
</evidence>
<dbReference type="InterPro" id="IPR004405">
    <property type="entry name" value="TF_pelota"/>
</dbReference>
<comment type="similarity">
    <text evidence="3">Belongs to the eukaryotic release factor 1 family. Pelota subfamily.</text>
</comment>
<dbReference type="GO" id="GO:0070966">
    <property type="term" value="P:nuclear-transcribed mRNA catabolic process, no-go decay"/>
    <property type="evidence" value="ECO:0007669"/>
    <property type="project" value="InterPro"/>
</dbReference>
<organism evidence="9 10">
    <name type="scientific">Polarella glacialis</name>
    <name type="common">Dinoflagellate</name>
    <dbReference type="NCBI Taxonomy" id="89957"/>
    <lineage>
        <taxon>Eukaryota</taxon>
        <taxon>Sar</taxon>
        <taxon>Alveolata</taxon>
        <taxon>Dinophyceae</taxon>
        <taxon>Suessiales</taxon>
        <taxon>Suessiaceae</taxon>
        <taxon>Polarella</taxon>
    </lineage>
</organism>
<dbReference type="Pfam" id="PF26356">
    <property type="entry name" value="Pelota_N"/>
    <property type="match status" value="1"/>
</dbReference>
<dbReference type="SUPFAM" id="SSF159065">
    <property type="entry name" value="Dom34/Pelota N-terminal domain-like"/>
    <property type="match status" value="1"/>
</dbReference>
<dbReference type="InterPro" id="IPR058547">
    <property type="entry name" value="Pelota_N"/>
</dbReference>
<dbReference type="Pfam" id="PF03464">
    <property type="entry name" value="eRF1_2"/>
    <property type="match status" value="1"/>
</dbReference>
<dbReference type="GO" id="GO:0071025">
    <property type="term" value="P:RNA surveillance"/>
    <property type="evidence" value="ECO:0007669"/>
    <property type="project" value="InterPro"/>
</dbReference>
<dbReference type="Proteomes" id="UP000626109">
    <property type="component" value="Unassembled WGS sequence"/>
</dbReference>
<dbReference type="Gene3D" id="3.30.420.60">
    <property type="entry name" value="eRF1 domain 2"/>
    <property type="match status" value="1"/>
</dbReference>
<evidence type="ECO:0000313" key="10">
    <source>
        <dbReference type="Proteomes" id="UP000626109"/>
    </source>
</evidence>
<comment type="cofactor">
    <cofactor evidence="1">
        <name>a divalent metal cation</name>
        <dbReference type="ChEBI" id="CHEBI:60240"/>
    </cofactor>
</comment>
<gene>
    <name evidence="9" type="ORF">PGLA2088_LOCUS39833</name>
</gene>
<dbReference type="InterPro" id="IPR005142">
    <property type="entry name" value="eRF1_3"/>
</dbReference>
<dbReference type="Gene3D" id="2.30.30.870">
    <property type="entry name" value="Pelota, domain A"/>
    <property type="match status" value="1"/>
</dbReference>
<dbReference type="SUPFAM" id="SSF82199">
    <property type="entry name" value="SET domain"/>
    <property type="match status" value="1"/>
</dbReference>
<comment type="caution">
    <text evidence="9">The sequence shown here is derived from an EMBL/GenBank/DDBJ whole genome shotgun (WGS) entry which is preliminary data.</text>
</comment>
<evidence type="ECO:0000256" key="6">
    <source>
        <dbReference type="ARBA" id="ARBA00022723"/>
    </source>
</evidence>
<dbReference type="SUPFAM" id="SSF53137">
    <property type="entry name" value="Translational machinery components"/>
    <property type="match status" value="1"/>
</dbReference>
<dbReference type="NCBIfam" id="TIGR00111">
    <property type="entry name" value="pelota"/>
    <property type="match status" value="1"/>
</dbReference>
<dbReference type="InterPro" id="IPR029064">
    <property type="entry name" value="Ribosomal_eL30-like_sf"/>
</dbReference>
<keyword evidence="5" id="KW-0963">Cytoplasm</keyword>
<dbReference type="GO" id="GO:0046872">
    <property type="term" value="F:metal ion binding"/>
    <property type="evidence" value="ECO:0007669"/>
    <property type="project" value="UniProtKB-KW"/>
</dbReference>
<dbReference type="InterPro" id="IPR001214">
    <property type="entry name" value="SET_dom"/>
</dbReference>
<dbReference type="SUPFAM" id="SSF55315">
    <property type="entry name" value="L30e-like"/>
    <property type="match status" value="1"/>
</dbReference>
<feature type="compositionally biased region" description="Acidic residues" evidence="7">
    <location>
        <begin position="588"/>
        <end position="598"/>
    </location>
</feature>
<evidence type="ECO:0000313" key="9">
    <source>
        <dbReference type="EMBL" id="CAE8718014.1"/>
    </source>
</evidence>
<feature type="compositionally biased region" description="Basic and acidic residues" evidence="7">
    <location>
        <begin position="1103"/>
        <end position="1112"/>
    </location>
</feature>
<reference evidence="9" key="1">
    <citation type="submission" date="2021-02" db="EMBL/GenBank/DDBJ databases">
        <authorList>
            <person name="Dougan E. K."/>
            <person name="Rhodes N."/>
            <person name="Thang M."/>
            <person name="Chan C."/>
        </authorList>
    </citation>
    <scope>NUCLEOTIDE SEQUENCE</scope>
</reference>
<dbReference type="InterPro" id="IPR036464">
    <property type="entry name" value="Rubisco_LSMT_subst-bd_sf"/>
</dbReference>
<dbReference type="EMBL" id="CAJNNW010033288">
    <property type="protein sequence ID" value="CAE8718014.1"/>
    <property type="molecule type" value="Genomic_DNA"/>
</dbReference>
<keyword evidence="6" id="KW-0479">Metal-binding</keyword>
<dbReference type="GO" id="GO:0070481">
    <property type="term" value="P:nuclear-transcribed mRNA catabolic process, non-stop decay"/>
    <property type="evidence" value="ECO:0007669"/>
    <property type="project" value="InterPro"/>
</dbReference>
<feature type="compositionally biased region" description="Basic and acidic residues" evidence="7">
    <location>
        <begin position="484"/>
        <end position="501"/>
    </location>
</feature>
<feature type="domain" description="SET" evidence="8">
    <location>
        <begin position="69"/>
        <end position="289"/>
    </location>
</feature>
<dbReference type="Pfam" id="PF03465">
    <property type="entry name" value="eRF1_3"/>
    <property type="match status" value="1"/>
</dbReference>
<dbReference type="InterPro" id="IPR042226">
    <property type="entry name" value="eFR1_2_sf"/>
</dbReference>
<dbReference type="PANTHER" id="PTHR10853:SF0">
    <property type="entry name" value="PROTEIN PELOTA HOMOLOG"/>
    <property type="match status" value="1"/>
</dbReference>
<accession>A0A813L2H1</accession>
<dbReference type="InterPro" id="IPR038069">
    <property type="entry name" value="Pelota/DOM34_N"/>
</dbReference>
<dbReference type="Gene3D" id="3.30.1330.30">
    <property type="match status" value="1"/>
</dbReference>
<dbReference type="Gene3D" id="3.90.1420.10">
    <property type="entry name" value="Rubisco LSMT, substrate-binding domain"/>
    <property type="match status" value="1"/>
</dbReference>
<proteinExistence type="inferred from homology"/>
<evidence type="ECO:0000256" key="5">
    <source>
        <dbReference type="ARBA" id="ARBA00022490"/>
    </source>
</evidence>
<dbReference type="GO" id="GO:0032790">
    <property type="term" value="P:ribosome disassembly"/>
    <property type="evidence" value="ECO:0007669"/>
    <property type="project" value="TreeGrafter"/>
</dbReference>
<dbReference type="PROSITE" id="PS50280">
    <property type="entry name" value="SET"/>
    <property type="match status" value="1"/>
</dbReference>
<feature type="region of interest" description="Disordered" evidence="7">
    <location>
        <begin position="386"/>
        <end position="407"/>
    </location>
</feature>
<evidence type="ECO:0000256" key="4">
    <source>
        <dbReference type="ARBA" id="ARBA00013382"/>
    </source>
</evidence>
<dbReference type="InterPro" id="IPR005140">
    <property type="entry name" value="eRF1_Pelota-like_N"/>
</dbReference>
<dbReference type="Pfam" id="PF00856">
    <property type="entry name" value="SET"/>
    <property type="match status" value="1"/>
</dbReference>
<evidence type="ECO:0000256" key="7">
    <source>
        <dbReference type="SAM" id="MobiDB-lite"/>
    </source>
</evidence>
<dbReference type="SMART" id="SM01194">
    <property type="entry name" value="eRF1_1"/>
    <property type="match status" value="1"/>
</dbReference>
<feature type="compositionally biased region" description="Acidic residues" evidence="7">
    <location>
        <begin position="388"/>
        <end position="398"/>
    </location>
</feature>
<evidence type="ECO:0000256" key="2">
    <source>
        <dbReference type="ARBA" id="ARBA00004496"/>
    </source>
</evidence>
<dbReference type="AlphaFoldDB" id="A0A813L2H1"/>
<dbReference type="CDD" id="cd10527">
    <property type="entry name" value="SET_LSMT"/>
    <property type="match status" value="1"/>
</dbReference>
<dbReference type="GO" id="GO:0070651">
    <property type="term" value="P:nonfunctional rRNA decay"/>
    <property type="evidence" value="ECO:0007669"/>
    <property type="project" value="TreeGrafter"/>
</dbReference>
<evidence type="ECO:0000256" key="3">
    <source>
        <dbReference type="ARBA" id="ARBA00009504"/>
    </source>
</evidence>
<dbReference type="PANTHER" id="PTHR10853">
    <property type="entry name" value="PELOTA"/>
    <property type="match status" value="1"/>
</dbReference>
<dbReference type="FunFam" id="3.30.1330.30:FF:000008">
    <property type="entry name" value="Protein pelota homolog"/>
    <property type="match status" value="1"/>
</dbReference>